<dbReference type="STRING" id="551115.Aazo_1146"/>
<dbReference type="Proteomes" id="UP000001511">
    <property type="component" value="Chromosome"/>
</dbReference>
<proteinExistence type="predicted"/>
<organism evidence="1 2">
    <name type="scientific">Nostoc azollae (strain 0708)</name>
    <name type="common">Anabaena azollae (strain 0708)</name>
    <dbReference type="NCBI Taxonomy" id="551115"/>
    <lineage>
        <taxon>Bacteria</taxon>
        <taxon>Bacillati</taxon>
        <taxon>Cyanobacteriota</taxon>
        <taxon>Cyanophyceae</taxon>
        <taxon>Nostocales</taxon>
        <taxon>Nostocaceae</taxon>
        <taxon>Trichormus</taxon>
    </lineage>
</organism>
<sequence>MSQYYSVKMLKPWRSLLIHATCLMPGDPSTAVATFEKGEIKPFLASLFKGGWGDQKLTKQY</sequence>
<dbReference type="EMBL" id="CP002059">
    <property type="protein sequence ID" value="ADI63474.1"/>
    <property type="molecule type" value="Genomic_DNA"/>
</dbReference>
<keyword evidence="2" id="KW-1185">Reference proteome</keyword>
<dbReference type="AlphaFoldDB" id="D7E2U7"/>
<evidence type="ECO:0000313" key="2">
    <source>
        <dbReference type="Proteomes" id="UP000001511"/>
    </source>
</evidence>
<dbReference type="KEGG" id="naz:Aazo_1146"/>
<name>D7E2U7_NOSA0</name>
<dbReference type="HOGENOM" id="CLU_2918073_0_0_3"/>
<evidence type="ECO:0000313" key="1">
    <source>
        <dbReference type="EMBL" id="ADI63474.1"/>
    </source>
</evidence>
<accession>D7E2U7</accession>
<reference evidence="1 2" key="1">
    <citation type="journal article" date="2010" name="PLoS ONE">
        <title>Genome erosion in a nitrogen-fixing vertically transmitted endosymbiotic multicellular cyanobacterium.</title>
        <authorList>
            <person name="Ran L."/>
            <person name="Larsson J."/>
            <person name="Vigil-Stenman T."/>
            <person name="Nylander J.A."/>
            <person name="Ininbergs K."/>
            <person name="Zheng W.W."/>
            <person name="Lapidus A."/>
            <person name="Lowry S."/>
            <person name="Haselkorn R."/>
            <person name="Bergman B."/>
        </authorList>
    </citation>
    <scope>NUCLEOTIDE SEQUENCE [LARGE SCALE GENOMIC DNA]</scope>
    <source>
        <strain evidence="1 2">0708</strain>
    </source>
</reference>
<protein>
    <submittedName>
        <fullName evidence="1">Uncharacterized protein</fullName>
    </submittedName>
</protein>
<gene>
    <name evidence="1" type="ordered locus">Aazo_1146</name>
</gene>